<feature type="transmembrane region" description="Helical" evidence="1">
    <location>
        <begin position="34"/>
        <end position="55"/>
    </location>
</feature>
<organism evidence="2 3">
    <name type="scientific">Emticicia oligotrophica (strain DSM 17448 / CIP 109782 / MTCC 6937 / GPTSA100-15)</name>
    <dbReference type="NCBI Taxonomy" id="929562"/>
    <lineage>
        <taxon>Bacteria</taxon>
        <taxon>Pseudomonadati</taxon>
        <taxon>Bacteroidota</taxon>
        <taxon>Cytophagia</taxon>
        <taxon>Cytophagales</taxon>
        <taxon>Leadbetterellaceae</taxon>
        <taxon>Emticicia</taxon>
    </lineage>
</organism>
<gene>
    <name evidence="2" type="ordered locus">Emtol_2194</name>
</gene>
<accession>A0ABM5N1U5</accession>
<dbReference type="Proteomes" id="UP000002875">
    <property type="component" value="Chromosome"/>
</dbReference>
<evidence type="ECO:0008006" key="4">
    <source>
        <dbReference type="Google" id="ProtNLM"/>
    </source>
</evidence>
<dbReference type="EMBL" id="CP002961">
    <property type="protein sequence ID" value="AFK03332.1"/>
    <property type="molecule type" value="Genomic_DNA"/>
</dbReference>
<sequence length="74" mass="7506">MQMLALENYGVAELSDTEMIGIDGGDFWDNVVRVLGYTVAGAAICLMVWGAIVTFSGDVGGNGGGPSPTGPGIL</sequence>
<keyword evidence="1" id="KW-0812">Transmembrane</keyword>
<keyword evidence="1" id="KW-1133">Transmembrane helix</keyword>
<evidence type="ECO:0000313" key="2">
    <source>
        <dbReference type="EMBL" id="AFK03332.1"/>
    </source>
</evidence>
<evidence type="ECO:0000256" key="1">
    <source>
        <dbReference type="SAM" id="Phobius"/>
    </source>
</evidence>
<evidence type="ECO:0000313" key="3">
    <source>
        <dbReference type="Proteomes" id="UP000002875"/>
    </source>
</evidence>
<reference evidence="2 3" key="1">
    <citation type="submission" date="2011-07" db="EMBL/GenBank/DDBJ databases">
        <title>The complete genome of chromosome of Emticicia oligotrophica DSM 17448.</title>
        <authorList>
            <consortium name="US DOE Joint Genome Institute (JGI-PGF)"/>
            <person name="Lucas S."/>
            <person name="Han J."/>
            <person name="Lapidus A."/>
            <person name="Bruce D."/>
            <person name="Goodwin L."/>
            <person name="Pitluck S."/>
            <person name="Peters L."/>
            <person name="Kyrpides N."/>
            <person name="Mavromatis K."/>
            <person name="Ivanova N."/>
            <person name="Ovchinnikova G."/>
            <person name="Teshima H."/>
            <person name="Detter J.C."/>
            <person name="Tapia R."/>
            <person name="Han C."/>
            <person name="Land M."/>
            <person name="Hauser L."/>
            <person name="Markowitz V."/>
            <person name="Cheng J.-F."/>
            <person name="Hugenholtz P."/>
            <person name="Woyke T."/>
            <person name="Wu D."/>
            <person name="Tindall B."/>
            <person name="Pomrenke H."/>
            <person name="Brambilla E."/>
            <person name="Klenk H.-P."/>
            <person name="Eisen J.A."/>
        </authorList>
    </citation>
    <scope>NUCLEOTIDE SEQUENCE [LARGE SCALE GENOMIC DNA]</scope>
    <source>
        <strain evidence="2 3">DSM 17448</strain>
    </source>
</reference>
<protein>
    <recommendedName>
        <fullName evidence="4">Class IIb bacteriocin, lactobin A/cerein 7B family</fullName>
    </recommendedName>
</protein>
<name>A0ABM5N1U5_EMTOG</name>
<keyword evidence="3" id="KW-1185">Reference proteome</keyword>
<keyword evidence="1" id="KW-0472">Membrane</keyword>
<proteinExistence type="predicted"/>